<gene>
    <name evidence="2" type="ORF">RQM59_00885</name>
</gene>
<dbReference type="RefSeq" id="WP_349240168.1">
    <property type="nucleotide sequence ID" value="NZ_JAVTTO010000001.1"/>
</dbReference>
<proteinExistence type="predicted"/>
<dbReference type="EMBL" id="JAVTTO010000001">
    <property type="protein sequence ID" value="MDT7830912.1"/>
    <property type="molecule type" value="Genomic_DNA"/>
</dbReference>
<evidence type="ECO:0000256" key="1">
    <source>
        <dbReference type="ARBA" id="ARBA00022729"/>
    </source>
</evidence>
<evidence type="ECO:0000313" key="2">
    <source>
        <dbReference type="EMBL" id="MDT7830912.1"/>
    </source>
</evidence>
<dbReference type="Proteomes" id="UP001257277">
    <property type="component" value="Unassembled WGS sequence"/>
</dbReference>
<evidence type="ECO:0000313" key="3">
    <source>
        <dbReference type="Proteomes" id="UP001257277"/>
    </source>
</evidence>
<organism evidence="2 3">
    <name type="scientific">Asprobacillus argus</name>
    <dbReference type="NCBI Taxonomy" id="3076534"/>
    <lineage>
        <taxon>Bacteria</taxon>
        <taxon>Pseudomonadati</taxon>
        <taxon>Bacteroidota</taxon>
        <taxon>Flavobacteriia</taxon>
        <taxon>Flavobacteriales</taxon>
        <taxon>Flavobacteriaceae</taxon>
        <taxon>Asprobacillus</taxon>
    </lineage>
</organism>
<sequence>MGERIAFVFFVLLANLGISQEVHVAGGGELFISSKDALYINNNLTVNASGSVTVSSDLTSSGSILVSGTTTGSIIYQRYVNQNVQNGNGWHLITSPVTTQGINDFATNVNGANSIATNGNRYAIAAYNNAMSSGNRWEYYDTTTAPVAGNFVSGEGYSMKRTVGGLLTFEGAMASSDVLSSLSTASGTHYWSCIGNPFPSYLPVNNNANGTNVLGQNLGALDPSFAALYFWDGAQYVAVNQITSATYLSPGQAFFVRAKSNNESFTFSESLTSHQAIADNFNRSTNTISSVVIHLSNGNQQKSTELKYLPNADVGLDVGYDAGAYQDGQPDFSLDTHLVSDSQGVNFTLQCLPDNAYDIMVVPLSVNAAANQHLIFSAIATNLPEGIDIYLEDKIANTFTKINETPYEVTTDDPISDIGRFYIHTSPHTLSTEEVSDFQPINIYKTNASNIRITGLQDDGNIAMRMYSIGGKEVLRHSFVGQHLQDIAVPKSLKAGLYIVQIISEKRIRTKKLIIE</sequence>
<reference evidence="2 3" key="1">
    <citation type="submission" date="2023-09" db="EMBL/GenBank/DDBJ databases">
        <title>Novel taxa isolated from Blanes Bay.</title>
        <authorList>
            <person name="Rey-Velasco X."/>
            <person name="Lucena T."/>
        </authorList>
    </citation>
    <scope>NUCLEOTIDE SEQUENCE [LARGE SCALE GENOMIC DNA]</scope>
    <source>
        <strain evidence="2 3">S356</strain>
    </source>
</reference>
<keyword evidence="1" id="KW-0732">Signal</keyword>
<dbReference type="InterPro" id="IPR026444">
    <property type="entry name" value="Secre_tail"/>
</dbReference>
<name>A0ABU3LBL5_9FLAO</name>
<comment type="caution">
    <text evidence="2">The sequence shown here is derived from an EMBL/GenBank/DDBJ whole genome shotgun (WGS) entry which is preliminary data.</text>
</comment>
<accession>A0ABU3LBL5</accession>
<protein>
    <submittedName>
        <fullName evidence="2">T9SS type A sorting domain-containing protein</fullName>
    </submittedName>
</protein>
<keyword evidence="3" id="KW-1185">Reference proteome</keyword>
<dbReference type="NCBIfam" id="TIGR04183">
    <property type="entry name" value="Por_Secre_tail"/>
    <property type="match status" value="1"/>
</dbReference>